<proteinExistence type="inferred from homology"/>
<dbReference type="GO" id="GO:0030170">
    <property type="term" value="F:pyridoxal phosphate binding"/>
    <property type="evidence" value="ECO:0007669"/>
    <property type="project" value="InterPro"/>
</dbReference>
<dbReference type="GO" id="GO:0008483">
    <property type="term" value="F:transaminase activity"/>
    <property type="evidence" value="ECO:0007669"/>
    <property type="project" value="InterPro"/>
</dbReference>
<gene>
    <name evidence="4" type="ORF">BS50DRAFT_500382</name>
</gene>
<dbReference type="PANTHER" id="PTHR43713">
    <property type="entry name" value="GLUTAMATE-1-SEMIALDEHYDE 2,1-AMINOMUTASE"/>
    <property type="match status" value="1"/>
</dbReference>
<sequence length="424" mass="46497">MRNPQSSLSSETLVSRLDNLTQWYTDTNPKSAQEAKEAIEVLPGGNTRTVLHQSPFPLVIDHGRGATVTSKDGTEYIDFISEFSAAMFGHSHPKIHDAIHEAMSIGINLGNVIGKEAEFGKLIQDRFPSMELMRFANSGTEANTIALAAALAYTGRKEVLVFANGYHGSTLVFPKGRGTPLNLPHQFIISPYNDIEATKALLHPGIGTILVEPLQSAGGIIPASKEFLQFLREAASSLDAVLIFDEVVTSRFDYHGMQGYHNVIPDMTVLGKYVGGGFSFGCFGGKREIMKQFDPNAPNHLAHSGTYNNNVFTMTAGIAGMKLVTPKEIARINALGDRTRAKFSECIRKRGLEVEVVGFGSAVGLSFFGSSGDILRDIFYYELMKRGILMARRGFFMFNLMHTDVHVDQLLQVFSEIVNLVPQT</sequence>
<dbReference type="OrthoDB" id="425114at2759"/>
<keyword evidence="4" id="KW-0808">Transferase</keyword>
<keyword evidence="5" id="KW-1185">Reference proteome</keyword>
<organism evidence="4 5">
    <name type="scientific">Corynespora cassiicola Philippines</name>
    <dbReference type="NCBI Taxonomy" id="1448308"/>
    <lineage>
        <taxon>Eukaryota</taxon>
        <taxon>Fungi</taxon>
        <taxon>Dikarya</taxon>
        <taxon>Ascomycota</taxon>
        <taxon>Pezizomycotina</taxon>
        <taxon>Dothideomycetes</taxon>
        <taxon>Pleosporomycetidae</taxon>
        <taxon>Pleosporales</taxon>
        <taxon>Corynesporascaceae</taxon>
        <taxon>Corynespora</taxon>
    </lineage>
</organism>
<comment type="cofactor">
    <cofactor evidence="1">
        <name>pyridoxal 5'-phosphate</name>
        <dbReference type="ChEBI" id="CHEBI:597326"/>
    </cofactor>
</comment>
<protein>
    <submittedName>
        <fullName evidence="4">PLP-dependent transferase</fullName>
    </submittedName>
</protein>
<evidence type="ECO:0000256" key="3">
    <source>
        <dbReference type="RuleBase" id="RU003560"/>
    </source>
</evidence>
<evidence type="ECO:0000313" key="4">
    <source>
        <dbReference type="EMBL" id="PSN63265.1"/>
    </source>
</evidence>
<evidence type="ECO:0000313" key="5">
    <source>
        <dbReference type="Proteomes" id="UP000240883"/>
    </source>
</evidence>
<dbReference type="Gene3D" id="3.40.640.10">
    <property type="entry name" value="Type I PLP-dependent aspartate aminotransferase-like (Major domain)"/>
    <property type="match status" value="1"/>
</dbReference>
<dbReference type="InterPro" id="IPR005814">
    <property type="entry name" value="Aminotrans_3"/>
</dbReference>
<dbReference type="Proteomes" id="UP000240883">
    <property type="component" value="Unassembled WGS sequence"/>
</dbReference>
<dbReference type="Gene3D" id="3.90.1150.10">
    <property type="entry name" value="Aspartate Aminotransferase, domain 1"/>
    <property type="match status" value="1"/>
</dbReference>
<dbReference type="InterPro" id="IPR015424">
    <property type="entry name" value="PyrdxlP-dep_Trfase"/>
</dbReference>
<evidence type="ECO:0000256" key="1">
    <source>
        <dbReference type="ARBA" id="ARBA00001933"/>
    </source>
</evidence>
<evidence type="ECO:0000256" key="2">
    <source>
        <dbReference type="ARBA" id="ARBA00022898"/>
    </source>
</evidence>
<dbReference type="SUPFAM" id="SSF53383">
    <property type="entry name" value="PLP-dependent transferases"/>
    <property type="match status" value="1"/>
</dbReference>
<reference evidence="4 5" key="1">
    <citation type="journal article" date="2018" name="Front. Microbiol.">
        <title>Genome-Wide Analysis of Corynespora cassiicola Leaf Fall Disease Putative Effectors.</title>
        <authorList>
            <person name="Lopez D."/>
            <person name="Ribeiro S."/>
            <person name="Label P."/>
            <person name="Fumanal B."/>
            <person name="Venisse J.S."/>
            <person name="Kohler A."/>
            <person name="de Oliveira R.R."/>
            <person name="Labutti K."/>
            <person name="Lipzen A."/>
            <person name="Lail K."/>
            <person name="Bauer D."/>
            <person name="Ohm R.A."/>
            <person name="Barry K.W."/>
            <person name="Spatafora J."/>
            <person name="Grigoriev I.V."/>
            <person name="Martin F.M."/>
            <person name="Pujade-Renaud V."/>
        </authorList>
    </citation>
    <scope>NUCLEOTIDE SEQUENCE [LARGE SCALE GENOMIC DNA]</scope>
    <source>
        <strain evidence="4 5">Philippines</strain>
    </source>
</reference>
<dbReference type="EMBL" id="KZ678140">
    <property type="protein sequence ID" value="PSN63265.1"/>
    <property type="molecule type" value="Genomic_DNA"/>
</dbReference>
<name>A0A2T2NCU1_CORCC</name>
<dbReference type="InterPro" id="IPR015422">
    <property type="entry name" value="PyrdxlP-dep_Trfase_small"/>
</dbReference>
<dbReference type="STRING" id="1448308.A0A2T2NCU1"/>
<accession>A0A2T2NCU1</accession>
<dbReference type="InterPro" id="IPR015421">
    <property type="entry name" value="PyrdxlP-dep_Trfase_major"/>
</dbReference>
<keyword evidence="2 3" id="KW-0663">Pyridoxal phosphate</keyword>
<dbReference type="Pfam" id="PF00202">
    <property type="entry name" value="Aminotran_3"/>
    <property type="match status" value="1"/>
</dbReference>
<dbReference type="AlphaFoldDB" id="A0A2T2NCU1"/>
<dbReference type="PANTHER" id="PTHR43713:SF3">
    <property type="entry name" value="GLUTAMATE-1-SEMIALDEHYDE 2,1-AMINOMUTASE 1, CHLOROPLASTIC-RELATED"/>
    <property type="match status" value="1"/>
</dbReference>
<comment type="similarity">
    <text evidence="3">Belongs to the class-III pyridoxal-phosphate-dependent aminotransferase family.</text>
</comment>